<gene>
    <name evidence="2" type="ORF">J2S08_001565</name>
</gene>
<organism evidence="2 3">
    <name type="scientific">Bacillus chungangensis</name>
    <dbReference type="NCBI Taxonomy" id="587633"/>
    <lineage>
        <taxon>Bacteria</taxon>
        <taxon>Bacillati</taxon>
        <taxon>Bacillota</taxon>
        <taxon>Bacilli</taxon>
        <taxon>Bacillales</taxon>
        <taxon>Bacillaceae</taxon>
        <taxon>Bacillus</taxon>
    </lineage>
</organism>
<name>A0ABT9WRK0_9BACI</name>
<protein>
    <submittedName>
        <fullName evidence="2">Retron-type reverse transcriptase</fullName>
    </submittedName>
</protein>
<reference evidence="2 3" key="1">
    <citation type="submission" date="2023-07" db="EMBL/GenBank/DDBJ databases">
        <title>Genomic Encyclopedia of Type Strains, Phase IV (KMG-IV): sequencing the most valuable type-strain genomes for metagenomic binning, comparative biology and taxonomic classification.</title>
        <authorList>
            <person name="Goeker M."/>
        </authorList>
    </citation>
    <scope>NUCLEOTIDE SEQUENCE [LARGE SCALE GENOMIC DNA]</scope>
    <source>
        <strain evidence="2 3">DSM 23837</strain>
    </source>
</reference>
<accession>A0ABT9WRK0</accession>
<dbReference type="Pfam" id="PF01348">
    <property type="entry name" value="Intron_maturas2"/>
    <property type="match status" value="1"/>
</dbReference>
<feature type="domain" description="Domain X" evidence="1">
    <location>
        <begin position="305"/>
        <end position="399"/>
    </location>
</feature>
<dbReference type="PANTHER" id="PTHR34047:SF8">
    <property type="entry name" value="PROTEIN YKFC"/>
    <property type="match status" value="1"/>
</dbReference>
<dbReference type="EMBL" id="JAUSTT010000008">
    <property type="protein sequence ID" value="MDQ0175729.1"/>
    <property type="molecule type" value="Genomic_DNA"/>
</dbReference>
<keyword evidence="3" id="KW-1185">Reference proteome</keyword>
<keyword evidence="2" id="KW-0695">RNA-directed DNA polymerase</keyword>
<dbReference type="PANTHER" id="PTHR34047">
    <property type="entry name" value="NUCLEAR INTRON MATURASE 1, MITOCHONDRIAL-RELATED"/>
    <property type="match status" value="1"/>
</dbReference>
<evidence type="ECO:0000259" key="1">
    <source>
        <dbReference type="Pfam" id="PF01348"/>
    </source>
</evidence>
<comment type="caution">
    <text evidence="2">The sequence shown here is derived from an EMBL/GenBank/DDBJ whole genome shotgun (WGS) entry which is preliminary data.</text>
</comment>
<dbReference type="CDD" id="cd01651">
    <property type="entry name" value="RT_G2_intron"/>
    <property type="match status" value="1"/>
</dbReference>
<dbReference type="RefSeq" id="WP_307228290.1">
    <property type="nucleotide sequence ID" value="NZ_JAUSTT010000008.1"/>
</dbReference>
<sequence length="452" mass="54020">MRNPDWVLESLHKHSKNNNYRFQKLYRNLYNPAFYQKAYAILYQKKGNNTSKQNELPTERVETLIEQLKTENYQPISIKGGVKEKQPFADKLVQEVLKQLLTAIFASRFSPCSHQHLQPALSQIKQQFRAIKWWIIVDIKESMQHIHHETLIQIMRKSIDDEKLLRLIRKFLKAGYLANFEFDLTDTGIRKQSFSNLLASIYLQELDKGMEKRMERYSENSQQKMAYIRYANHCLIGIIGKKQDAENMKKQLHDDLTKTLRLPFREEQIKMSHWREKIRFLDYDMFIVPSQKKNSGFRQNDTGTIKFSMPYEILRAFLLKHGYMKIVDGKWKALHRPRLLHCDDHIILQAYNTEFKRFCRYYQIAFDAKEKLGKAHFIFRRSFTKTLAGKYRTKVRKLMSVRTASGKKKYFFNGVWGVMHRNKDNEEQFLPLFQKEHIVYQPLNNSTNCSYK</sequence>
<evidence type="ECO:0000313" key="2">
    <source>
        <dbReference type="EMBL" id="MDQ0175729.1"/>
    </source>
</evidence>
<keyword evidence="2" id="KW-0548">Nucleotidyltransferase</keyword>
<keyword evidence="2" id="KW-0808">Transferase</keyword>
<dbReference type="InterPro" id="IPR024937">
    <property type="entry name" value="Domain_X"/>
</dbReference>
<dbReference type="GO" id="GO:0003964">
    <property type="term" value="F:RNA-directed DNA polymerase activity"/>
    <property type="evidence" value="ECO:0007669"/>
    <property type="project" value="UniProtKB-KW"/>
</dbReference>
<dbReference type="Proteomes" id="UP001223586">
    <property type="component" value="Unassembled WGS sequence"/>
</dbReference>
<evidence type="ECO:0000313" key="3">
    <source>
        <dbReference type="Proteomes" id="UP001223586"/>
    </source>
</evidence>
<proteinExistence type="predicted"/>
<dbReference type="InterPro" id="IPR051083">
    <property type="entry name" value="GrpII_Intron_Splice-Mob/Def"/>
</dbReference>